<dbReference type="InterPro" id="IPR001054">
    <property type="entry name" value="A/G_cyclase"/>
</dbReference>
<sequence>MSDLEQEIEKLKKENKKLSLESKLRKSMAVELDRQKELLRQATEEVEAQKEKIEGISLKLSRYLPVQLYEQIFSGSLDIHKKSERKKLTIFFSDIVDFTSISEQIEAEEISEFLSFYLTEMSAITEKFGGTIDKFIGDAIMIFYGDPQSDGDVQDAKNCVDMAIEMQNRIDALQPYIRKQFSFPTNLKIRIGINTGFCNVGNFGSTSRLDYTAIGRAINVASRLESEAESGEVLVSENTKILLEDFFDFSSERVVHPKGVPHPVNCYSVSHEKSLNRESIIGECFKLVINDSNLTDNDLDTLKALVAKYAEDPNGVIQNESIKQTP</sequence>
<dbReference type="PROSITE" id="PS50125">
    <property type="entry name" value="GUANYLATE_CYCLASE_2"/>
    <property type="match status" value="1"/>
</dbReference>
<evidence type="ECO:0000259" key="2">
    <source>
        <dbReference type="PROSITE" id="PS50125"/>
    </source>
</evidence>
<name>A0A382IJJ4_9ZZZZ</name>
<dbReference type="Gene3D" id="3.30.70.1230">
    <property type="entry name" value="Nucleotide cyclase"/>
    <property type="match status" value="1"/>
</dbReference>
<reference evidence="3" key="1">
    <citation type="submission" date="2018-05" db="EMBL/GenBank/DDBJ databases">
        <authorList>
            <person name="Lanie J.A."/>
            <person name="Ng W.-L."/>
            <person name="Kazmierczak K.M."/>
            <person name="Andrzejewski T.M."/>
            <person name="Davidsen T.M."/>
            <person name="Wayne K.J."/>
            <person name="Tettelin H."/>
            <person name="Glass J.I."/>
            <person name="Rusch D."/>
            <person name="Podicherti R."/>
            <person name="Tsui H.-C.T."/>
            <person name="Winkler M.E."/>
        </authorList>
    </citation>
    <scope>NUCLEOTIDE SEQUENCE</scope>
</reference>
<dbReference type="SUPFAM" id="SSF55073">
    <property type="entry name" value="Nucleotide cyclase"/>
    <property type="match status" value="1"/>
</dbReference>
<evidence type="ECO:0000256" key="1">
    <source>
        <dbReference type="SAM" id="Coils"/>
    </source>
</evidence>
<accession>A0A382IJJ4</accession>
<dbReference type="AlphaFoldDB" id="A0A382IJJ4"/>
<dbReference type="PANTHER" id="PTHR43081">
    <property type="entry name" value="ADENYLATE CYCLASE, TERMINAL-DIFFERENTIATION SPECIFIC-RELATED"/>
    <property type="match status" value="1"/>
</dbReference>
<keyword evidence="1" id="KW-0175">Coiled coil</keyword>
<dbReference type="GO" id="GO:0006171">
    <property type="term" value="P:cAMP biosynthetic process"/>
    <property type="evidence" value="ECO:0007669"/>
    <property type="project" value="TreeGrafter"/>
</dbReference>
<dbReference type="Pfam" id="PF00211">
    <property type="entry name" value="Guanylate_cyc"/>
    <property type="match status" value="1"/>
</dbReference>
<feature type="domain" description="Guanylate cyclase" evidence="2">
    <location>
        <begin position="89"/>
        <end position="225"/>
    </location>
</feature>
<dbReference type="GO" id="GO:0035556">
    <property type="term" value="P:intracellular signal transduction"/>
    <property type="evidence" value="ECO:0007669"/>
    <property type="project" value="InterPro"/>
</dbReference>
<feature type="non-terminal residue" evidence="3">
    <location>
        <position position="326"/>
    </location>
</feature>
<evidence type="ECO:0000313" key="3">
    <source>
        <dbReference type="EMBL" id="SVB99860.1"/>
    </source>
</evidence>
<dbReference type="EMBL" id="UINC01067821">
    <property type="protein sequence ID" value="SVB99860.1"/>
    <property type="molecule type" value="Genomic_DNA"/>
</dbReference>
<organism evidence="3">
    <name type="scientific">marine metagenome</name>
    <dbReference type="NCBI Taxonomy" id="408172"/>
    <lineage>
        <taxon>unclassified sequences</taxon>
        <taxon>metagenomes</taxon>
        <taxon>ecological metagenomes</taxon>
    </lineage>
</organism>
<dbReference type="PANTHER" id="PTHR43081:SF18">
    <property type="entry name" value="BLL7624 PROTEIN"/>
    <property type="match status" value="1"/>
</dbReference>
<dbReference type="InterPro" id="IPR029787">
    <property type="entry name" value="Nucleotide_cyclase"/>
</dbReference>
<protein>
    <recommendedName>
        <fullName evidence="2">Guanylate cyclase domain-containing protein</fullName>
    </recommendedName>
</protein>
<feature type="coiled-coil region" evidence="1">
    <location>
        <begin position="1"/>
        <end position="59"/>
    </location>
</feature>
<dbReference type="SMART" id="SM00044">
    <property type="entry name" value="CYCc"/>
    <property type="match status" value="1"/>
</dbReference>
<proteinExistence type="predicted"/>
<dbReference type="InterPro" id="IPR050697">
    <property type="entry name" value="Adenylyl/Guanylyl_Cyclase_3/4"/>
</dbReference>
<gene>
    <name evidence="3" type="ORF">METZ01_LOCUS252714</name>
</gene>
<dbReference type="CDD" id="cd07302">
    <property type="entry name" value="CHD"/>
    <property type="match status" value="1"/>
</dbReference>